<name>A0A2J6TWW8_9HELO</name>
<keyword evidence="1" id="KW-0472">Membrane</keyword>
<sequence>MPGLPRYVIFWEWWEGGEAAEISCFLGYGILTHPVFISLVIYACLQYVRYHANYIWISWLWKSYTTPSLPARIPGLLSWHSASTSCGVLHTHNT</sequence>
<reference evidence="2 3" key="1">
    <citation type="submission" date="2016-04" db="EMBL/GenBank/DDBJ databases">
        <title>A degradative enzymes factory behind the ericoid mycorrhizal symbiosis.</title>
        <authorList>
            <consortium name="DOE Joint Genome Institute"/>
            <person name="Martino E."/>
            <person name="Morin E."/>
            <person name="Grelet G."/>
            <person name="Kuo A."/>
            <person name="Kohler A."/>
            <person name="Daghino S."/>
            <person name="Barry K."/>
            <person name="Choi C."/>
            <person name="Cichocki N."/>
            <person name="Clum A."/>
            <person name="Copeland A."/>
            <person name="Hainaut M."/>
            <person name="Haridas S."/>
            <person name="Labutti K."/>
            <person name="Lindquist E."/>
            <person name="Lipzen A."/>
            <person name="Khouja H.-R."/>
            <person name="Murat C."/>
            <person name="Ohm R."/>
            <person name="Olson A."/>
            <person name="Spatafora J."/>
            <person name="Veneault-Fourrey C."/>
            <person name="Henrissat B."/>
            <person name="Grigoriev I."/>
            <person name="Martin F."/>
            <person name="Perotto S."/>
        </authorList>
    </citation>
    <scope>NUCLEOTIDE SEQUENCE [LARGE SCALE GENOMIC DNA]</scope>
    <source>
        <strain evidence="2 3">E</strain>
    </source>
</reference>
<evidence type="ECO:0000256" key="1">
    <source>
        <dbReference type="SAM" id="Phobius"/>
    </source>
</evidence>
<dbReference type="EMBL" id="KZ613740">
    <property type="protein sequence ID" value="PMD67448.1"/>
    <property type="molecule type" value="Genomic_DNA"/>
</dbReference>
<dbReference type="Proteomes" id="UP000235371">
    <property type="component" value="Unassembled WGS sequence"/>
</dbReference>
<accession>A0A2J6TWW8</accession>
<evidence type="ECO:0000313" key="2">
    <source>
        <dbReference type="EMBL" id="PMD67448.1"/>
    </source>
</evidence>
<organism evidence="2 3">
    <name type="scientific">Hyaloscypha bicolor E</name>
    <dbReference type="NCBI Taxonomy" id="1095630"/>
    <lineage>
        <taxon>Eukaryota</taxon>
        <taxon>Fungi</taxon>
        <taxon>Dikarya</taxon>
        <taxon>Ascomycota</taxon>
        <taxon>Pezizomycotina</taxon>
        <taxon>Leotiomycetes</taxon>
        <taxon>Helotiales</taxon>
        <taxon>Hyaloscyphaceae</taxon>
        <taxon>Hyaloscypha</taxon>
        <taxon>Hyaloscypha bicolor</taxon>
    </lineage>
</organism>
<dbReference type="InParanoid" id="A0A2J6TWW8"/>
<keyword evidence="1" id="KW-0812">Transmembrane</keyword>
<gene>
    <name evidence="2" type="ORF">K444DRAFT_16051</name>
</gene>
<protein>
    <submittedName>
        <fullName evidence="2">Uncharacterized protein</fullName>
    </submittedName>
</protein>
<keyword evidence="3" id="KW-1185">Reference proteome</keyword>
<keyword evidence="1" id="KW-1133">Transmembrane helix</keyword>
<proteinExistence type="predicted"/>
<evidence type="ECO:0000313" key="3">
    <source>
        <dbReference type="Proteomes" id="UP000235371"/>
    </source>
</evidence>
<feature type="transmembrane region" description="Helical" evidence="1">
    <location>
        <begin position="20"/>
        <end position="45"/>
    </location>
</feature>
<dbReference type="RefSeq" id="XP_024744352.1">
    <property type="nucleotide sequence ID" value="XM_024870659.1"/>
</dbReference>
<dbReference type="GeneID" id="36578741"/>
<dbReference type="AlphaFoldDB" id="A0A2J6TWW8"/>